<evidence type="ECO:0000313" key="3">
    <source>
        <dbReference type="EMBL" id="MFC7450434.1"/>
    </source>
</evidence>
<evidence type="ECO:0008006" key="5">
    <source>
        <dbReference type="Google" id="ProtNLM"/>
    </source>
</evidence>
<accession>A0ABW2S3Y4</accession>
<dbReference type="EMBL" id="JBHTCS010000025">
    <property type="protein sequence ID" value="MFC7450434.1"/>
    <property type="molecule type" value="Genomic_DNA"/>
</dbReference>
<evidence type="ECO:0000256" key="2">
    <source>
        <dbReference type="SAM" id="SignalP"/>
    </source>
</evidence>
<feature type="chain" id="PRO_5047068983" description="DUF4352 domain-containing protein" evidence="2">
    <location>
        <begin position="29"/>
        <end position="219"/>
    </location>
</feature>
<evidence type="ECO:0000256" key="1">
    <source>
        <dbReference type="SAM" id="MobiDB-lite"/>
    </source>
</evidence>
<name>A0ABW2S3Y4_9NOCA</name>
<gene>
    <name evidence="3" type="ORF">ACFQS9_21285</name>
</gene>
<organism evidence="3 4">
    <name type="scientific">Rhodococcus daqingensis</name>
    <dbReference type="NCBI Taxonomy" id="2479363"/>
    <lineage>
        <taxon>Bacteria</taxon>
        <taxon>Bacillati</taxon>
        <taxon>Actinomycetota</taxon>
        <taxon>Actinomycetes</taxon>
        <taxon>Mycobacteriales</taxon>
        <taxon>Nocardiaceae</taxon>
        <taxon>Rhodococcus</taxon>
    </lineage>
</organism>
<proteinExistence type="predicted"/>
<dbReference type="RefSeq" id="WP_378408359.1">
    <property type="nucleotide sequence ID" value="NZ_JBHTCS010000025.1"/>
</dbReference>
<feature type="region of interest" description="Disordered" evidence="1">
    <location>
        <begin position="198"/>
        <end position="219"/>
    </location>
</feature>
<sequence>MTTTTRRLVATAAAAACLFGLGTGVASAQLPDFGSSGGVPTTSETDPVVLVDSFGGIGKGRLVKQIMSSPAVSQGGTIKFRVMVQYVAGSNTRVELVRDAVPAALQLVKVERPVDGALGTSMKTIEANAYEQTTYNGIDYTTVSWKEGGFLGMFQDNPEITPGHPVFVDFTYKVPADMATGEHKHGAEARINTLINPEVKNGTGAQPFTVSEATRPFGS</sequence>
<keyword evidence="4" id="KW-1185">Reference proteome</keyword>
<protein>
    <recommendedName>
        <fullName evidence="5">DUF4352 domain-containing protein</fullName>
    </recommendedName>
</protein>
<feature type="signal peptide" evidence="2">
    <location>
        <begin position="1"/>
        <end position="28"/>
    </location>
</feature>
<feature type="compositionally biased region" description="Polar residues" evidence="1">
    <location>
        <begin position="203"/>
        <end position="212"/>
    </location>
</feature>
<comment type="caution">
    <text evidence="3">The sequence shown here is derived from an EMBL/GenBank/DDBJ whole genome shotgun (WGS) entry which is preliminary data.</text>
</comment>
<evidence type="ECO:0000313" key="4">
    <source>
        <dbReference type="Proteomes" id="UP001596484"/>
    </source>
</evidence>
<keyword evidence="2" id="KW-0732">Signal</keyword>
<reference evidence="4" key="1">
    <citation type="journal article" date="2019" name="Int. J. Syst. Evol. Microbiol.">
        <title>The Global Catalogue of Microorganisms (GCM) 10K type strain sequencing project: providing services to taxonomists for standard genome sequencing and annotation.</title>
        <authorList>
            <consortium name="The Broad Institute Genomics Platform"/>
            <consortium name="The Broad Institute Genome Sequencing Center for Infectious Disease"/>
            <person name="Wu L."/>
            <person name="Ma J."/>
        </authorList>
    </citation>
    <scope>NUCLEOTIDE SEQUENCE [LARGE SCALE GENOMIC DNA]</scope>
    <source>
        <strain evidence="4">ICMP 19430</strain>
    </source>
</reference>
<dbReference type="Proteomes" id="UP001596484">
    <property type="component" value="Unassembled WGS sequence"/>
</dbReference>